<name>L5KJJ0_PTEAL</name>
<gene>
    <name evidence="3" type="ORF">PAL_GLEAN10024949</name>
</gene>
<keyword evidence="1" id="KW-0378">Hydrolase</keyword>
<dbReference type="GO" id="GO:0006508">
    <property type="term" value="P:proteolysis"/>
    <property type="evidence" value="ECO:0007669"/>
    <property type="project" value="InterPro"/>
</dbReference>
<dbReference type="EMBL" id="KB030673">
    <property type="protein sequence ID" value="ELK11487.1"/>
    <property type="molecule type" value="Genomic_DNA"/>
</dbReference>
<evidence type="ECO:0000259" key="2">
    <source>
        <dbReference type="PROSITE" id="PS50175"/>
    </source>
</evidence>
<dbReference type="SUPFAM" id="SSF50630">
    <property type="entry name" value="Acid proteases"/>
    <property type="match status" value="1"/>
</dbReference>
<protein>
    <recommendedName>
        <fullName evidence="2">Peptidase A2 domain-containing protein</fullName>
    </recommendedName>
</protein>
<dbReference type="InterPro" id="IPR001995">
    <property type="entry name" value="Peptidase_A2_cat"/>
</dbReference>
<evidence type="ECO:0000256" key="1">
    <source>
        <dbReference type="ARBA" id="ARBA00022801"/>
    </source>
</evidence>
<organism evidence="3 4">
    <name type="scientific">Pteropus alecto</name>
    <name type="common">Black flying fox</name>
    <dbReference type="NCBI Taxonomy" id="9402"/>
    <lineage>
        <taxon>Eukaryota</taxon>
        <taxon>Metazoa</taxon>
        <taxon>Chordata</taxon>
        <taxon>Craniata</taxon>
        <taxon>Vertebrata</taxon>
        <taxon>Euteleostomi</taxon>
        <taxon>Mammalia</taxon>
        <taxon>Eutheria</taxon>
        <taxon>Laurasiatheria</taxon>
        <taxon>Chiroptera</taxon>
        <taxon>Yinpterochiroptera</taxon>
        <taxon>Pteropodoidea</taxon>
        <taxon>Pteropodidae</taxon>
        <taxon>Pteropodinae</taxon>
        <taxon>Pteropus</taxon>
    </lineage>
</organism>
<evidence type="ECO:0000313" key="3">
    <source>
        <dbReference type="EMBL" id="ELK11487.1"/>
    </source>
</evidence>
<feature type="domain" description="Peptidase A2" evidence="2">
    <location>
        <begin position="1"/>
        <end position="13"/>
    </location>
</feature>
<dbReference type="GO" id="GO:0004190">
    <property type="term" value="F:aspartic-type endopeptidase activity"/>
    <property type="evidence" value="ECO:0007669"/>
    <property type="project" value="InterPro"/>
</dbReference>
<dbReference type="Gene3D" id="2.40.70.10">
    <property type="entry name" value="Acid Proteases"/>
    <property type="match status" value="1"/>
</dbReference>
<dbReference type="InterPro" id="IPR021109">
    <property type="entry name" value="Peptidase_aspartic_dom_sf"/>
</dbReference>
<dbReference type="Proteomes" id="UP000010552">
    <property type="component" value="Unassembled WGS sequence"/>
</dbReference>
<reference evidence="4" key="1">
    <citation type="journal article" date="2013" name="Science">
        <title>Comparative analysis of bat genomes provides insight into the evolution of flight and immunity.</title>
        <authorList>
            <person name="Zhang G."/>
            <person name="Cowled C."/>
            <person name="Shi Z."/>
            <person name="Huang Z."/>
            <person name="Bishop-Lilly K.A."/>
            <person name="Fang X."/>
            <person name="Wynne J.W."/>
            <person name="Xiong Z."/>
            <person name="Baker M.L."/>
            <person name="Zhao W."/>
            <person name="Tachedjian M."/>
            <person name="Zhu Y."/>
            <person name="Zhou P."/>
            <person name="Jiang X."/>
            <person name="Ng J."/>
            <person name="Yang L."/>
            <person name="Wu L."/>
            <person name="Xiao J."/>
            <person name="Feng Y."/>
            <person name="Chen Y."/>
            <person name="Sun X."/>
            <person name="Zhang Y."/>
            <person name="Marsh G.A."/>
            <person name="Crameri G."/>
            <person name="Broder C.C."/>
            <person name="Frey K.G."/>
            <person name="Wang L.F."/>
            <person name="Wang J."/>
        </authorList>
    </citation>
    <scope>NUCLEOTIDE SEQUENCE [LARGE SCALE GENOMIC DNA]</scope>
</reference>
<dbReference type="InParanoid" id="L5KJJ0"/>
<accession>L5KJJ0</accession>
<evidence type="ECO:0000313" key="4">
    <source>
        <dbReference type="Proteomes" id="UP000010552"/>
    </source>
</evidence>
<dbReference type="PROSITE" id="PS50175">
    <property type="entry name" value="ASP_PROT_RETROV"/>
    <property type="match status" value="1"/>
</dbReference>
<dbReference type="AlphaFoldDB" id="L5KJJ0"/>
<keyword evidence="4" id="KW-1185">Reference proteome</keyword>
<proteinExistence type="predicted"/>
<sequence>MPECPYPLLGRDLLQKLRATISFKEGHTELTLGATPSAIMLTCPSLKNTEKFDVDKLLVAARLCQHNFRDNESCFAGSAAAAAGGGRRTEQQMLFSPSSFKPPELGNYCSRATALTTGAGSGRALGGEAAGTGRREESFQVTLLHLCTRLRLAGCVIDRHKPPVWRPATAPLKASLCGNVTLGRSRPGSRKGTLPCYRDVLCWDKLQDFSFWLATWDPPRDNAFFL</sequence>